<evidence type="ECO:0000259" key="1">
    <source>
        <dbReference type="Pfam" id="PF18075"/>
    </source>
</evidence>
<organism evidence="2 3">
    <name type="scientific">Candidatus Wolfebacteria bacterium CG_4_10_14_0_8_um_filter_37_11</name>
    <dbReference type="NCBI Taxonomy" id="1975062"/>
    <lineage>
        <taxon>Bacteria</taxon>
        <taxon>Candidatus Wolfeibacteriota</taxon>
    </lineage>
</organism>
<name>A0A2M7Q7Y2_9BACT</name>
<dbReference type="AlphaFoldDB" id="A0A2M7Q7Y2"/>
<reference evidence="3" key="1">
    <citation type="submission" date="2017-09" db="EMBL/GenBank/DDBJ databases">
        <title>Depth-based differentiation of microbial function through sediment-hosted aquifers and enrichment of novel symbionts in the deep terrestrial subsurface.</title>
        <authorList>
            <person name="Probst A.J."/>
            <person name="Ladd B."/>
            <person name="Jarett J.K."/>
            <person name="Geller-Mcgrath D.E."/>
            <person name="Sieber C.M.K."/>
            <person name="Emerson J.B."/>
            <person name="Anantharaman K."/>
            <person name="Thomas B.C."/>
            <person name="Malmstrom R."/>
            <person name="Stieglmeier M."/>
            <person name="Klingl A."/>
            <person name="Woyke T."/>
            <person name="Ryan C.M."/>
            <person name="Banfield J.F."/>
        </authorList>
    </citation>
    <scope>NUCLEOTIDE SEQUENCE [LARGE SCALE GENOMIC DNA]</scope>
</reference>
<sequence length="192" mass="22483">MFLYIIYLFFKNFENNCVEQIYKRDFGNYISIYFKPGLLEEKQILIKELKDRLSNIEGVQSIKYISSIDAAKKFIKKMKEDKYSSKEAIEVLIEGANPEIFESSIEINPSDDKTEDYFRNAINTEIKNSGLEKDLQSFKISIINKKDYIKTLINFPSFIKLKLSPRAQDLKSYYNFSDCEILQIAPLYGVEL</sequence>
<evidence type="ECO:0000313" key="3">
    <source>
        <dbReference type="Proteomes" id="UP000230363"/>
    </source>
</evidence>
<evidence type="ECO:0000313" key="2">
    <source>
        <dbReference type="EMBL" id="PIY59279.1"/>
    </source>
</evidence>
<proteinExistence type="predicted"/>
<feature type="domain" description="FtsX extracellular" evidence="1">
    <location>
        <begin position="30"/>
        <end position="118"/>
    </location>
</feature>
<dbReference type="Proteomes" id="UP000230363">
    <property type="component" value="Unassembled WGS sequence"/>
</dbReference>
<accession>A0A2M7Q7Y2</accession>
<comment type="caution">
    <text evidence="2">The sequence shown here is derived from an EMBL/GenBank/DDBJ whole genome shotgun (WGS) entry which is preliminary data.</text>
</comment>
<dbReference type="EMBL" id="PFKZ01000100">
    <property type="protein sequence ID" value="PIY59279.1"/>
    <property type="molecule type" value="Genomic_DNA"/>
</dbReference>
<dbReference type="Gene3D" id="3.30.70.3040">
    <property type="match status" value="1"/>
</dbReference>
<protein>
    <recommendedName>
        <fullName evidence="1">FtsX extracellular domain-containing protein</fullName>
    </recommendedName>
</protein>
<dbReference type="InterPro" id="IPR040690">
    <property type="entry name" value="FtsX_ECD"/>
</dbReference>
<dbReference type="Pfam" id="PF18075">
    <property type="entry name" value="FtsX_ECD"/>
    <property type="match status" value="1"/>
</dbReference>
<gene>
    <name evidence="2" type="ORF">COY96_02700</name>
</gene>